<dbReference type="GeneID" id="102800609"/>
<evidence type="ECO:0000313" key="3">
    <source>
        <dbReference type="RefSeq" id="XP_006824389.1"/>
    </source>
</evidence>
<accession>A0ABM0MWJ8</accession>
<evidence type="ECO:0000256" key="1">
    <source>
        <dbReference type="SAM" id="MobiDB-lite"/>
    </source>
</evidence>
<reference evidence="3" key="1">
    <citation type="submission" date="2025-08" db="UniProtKB">
        <authorList>
            <consortium name="RefSeq"/>
        </authorList>
    </citation>
    <scope>IDENTIFICATION</scope>
    <source>
        <tissue evidence="3">Testes</tissue>
    </source>
</reference>
<evidence type="ECO:0000313" key="2">
    <source>
        <dbReference type="Proteomes" id="UP000694865"/>
    </source>
</evidence>
<dbReference type="Proteomes" id="UP000694865">
    <property type="component" value="Unplaced"/>
</dbReference>
<proteinExistence type="predicted"/>
<protein>
    <submittedName>
        <fullName evidence="3">Uncharacterized protein LOC102800609</fullName>
    </submittedName>
</protein>
<sequence>MADDPGHSRTGSVHPGDHIPDKSMKLKSTCKFTQRQLFKEEPLPVESEEPWIEEEDAALVEFISLYQEKKKIPWQAPRNKDFWNKCALAIAHRTKLPQKKGK</sequence>
<name>A0ABM0MWJ8_SACKO</name>
<dbReference type="RefSeq" id="XP_006824389.1">
    <property type="nucleotide sequence ID" value="XM_006824326.1"/>
</dbReference>
<feature type="region of interest" description="Disordered" evidence="1">
    <location>
        <begin position="1"/>
        <end position="25"/>
    </location>
</feature>
<gene>
    <name evidence="3" type="primary">LOC102800609</name>
</gene>
<organism evidence="2 3">
    <name type="scientific">Saccoglossus kowalevskii</name>
    <name type="common">Acorn worm</name>
    <dbReference type="NCBI Taxonomy" id="10224"/>
    <lineage>
        <taxon>Eukaryota</taxon>
        <taxon>Metazoa</taxon>
        <taxon>Hemichordata</taxon>
        <taxon>Enteropneusta</taxon>
        <taxon>Harrimaniidae</taxon>
        <taxon>Saccoglossus</taxon>
    </lineage>
</organism>
<feature type="compositionally biased region" description="Basic and acidic residues" evidence="1">
    <location>
        <begin position="15"/>
        <end position="24"/>
    </location>
</feature>
<keyword evidence="2" id="KW-1185">Reference proteome</keyword>